<feature type="compositionally biased region" description="Basic and acidic residues" evidence="4">
    <location>
        <begin position="290"/>
        <end position="300"/>
    </location>
</feature>
<feature type="compositionally biased region" description="Polar residues" evidence="4">
    <location>
        <begin position="161"/>
        <end position="172"/>
    </location>
</feature>
<dbReference type="EMBL" id="AAKN02005437">
    <property type="status" value="NOT_ANNOTATED_CDS"/>
    <property type="molecule type" value="Genomic_DNA"/>
</dbReference>
<dbReference type="GO" id="GO:0043197">
    <property type="term" value="C:dendritic spine"/>
    <property type="evidence" value="ECO:0007669"/>
    <property type="project" value="Ensembl"/>
</dbReference>
<protein>
    <submittedName>
        <fullName evidence="6">Zinc finger protein 804A</fullName>
    </submittedName>
</protein>
<proteinExistence type="predicted"/>
<dbReference type="HOGENOM" id="CLU_276771_0_0_1"/>
<feature type="region of interest" description="Disordered" evidence="4">
    <location>
        <begin position="804"/>
        <end position="875"/>
    </location>
</feature>
<dbReference type="GO" id="GO:0010628">
    <property type="term" value="P:positive regulation of gene expression"/>
    <property type="evidence" value="ECO:0007669"/>
    <property type="project" value="Ensembl"/>
</dbReference>
<dbReference type="GO" id="GO:0043025">
    <property type="term" value="C:neuronal cell body"/>
    <property type="evidence" value="ECO:0007669"/>
    <property type="project" value="Ensembl"/>
</dbReference>
<evidence type="ECO:0000313" key="6">
    <source>
        <dbReference type="Ensembl" id="ENSCPOP00000006838.3"/>
    </source>
</evidence>
<organism evidence="6 7">
    <name type="scientific">Cavia porcellus</name>
    <name type="common">Guinea pig</name>
    <dbReference type="NCBI Taxonomy" id="10141"/>
    <lineage>
        <taxon>Eukaryota</taxon>
        <taxon>Metazoa</taxon>
        <taxon>Chordata</taxon>
        <taxon>Craniata</taxon>
        <taxon>Vertebrata</taxon>
        <taxon>Euteleostomi</taxon>
        <taxon>Mammalia</taxon>
        <taxon>Eutheria</taxon>
        <taxon>Euarchontoglires</taxon>
        <taxon>Glires</taxon>
        <taxon>Rodentia</taxon>
        <taxon>Hystricomorpha</taxon>
        <taxon>Caviidae</taxon>
        <taxon>Cavia</taxon>
    </lineage>
</organism>
<dbReference type="STRING" id="10141.ENSCPOP00000006838"/>
<keyword evidence="1" id="KW-0479">Metal-binding</keyword>
<dbReference type="GO" id="GO:0005634">
    <property type="term" value="C:nucleus"/>
    <property type="evidence" value="ECO:0007669"/>
    <property type="project" value="Ensembl"/>
</dbReference>
<gene>
    <name evidence="6" type="primary">ZNF804A</name>
</gene>
<feature type="region of interest" description="Disordered" evidence="4">
    <location>
        <begin position="277"/>
        <end position="300"/>
    </location>
</feature>
<dbReference type="GO" id="GO:0043198">
    <property type="term" value="C:dendritic shaft"/>
    <property type="evidence" value="ECO:0007669"/>
    <property type="project" value="Ensembl"/>
</dbReference>
<dbReference type="OMA" id="THEHWFH"/>
<dbReference type="PANTHER" id="PTHR17614">
    <property type="entry name" value="ZINC FINGER-CONTAINING"/>
    <property type="match status" value="1"/>
</dbReference>
<dbReference type="GeneTree" id="ENSGT00940000160909"/>
<dbReference type="GO" id="GO:0005737">
    <property type="term" value="C:cytoplasm"/>
    <property type="evidence" value="ECO:0007669"/>
    <property type="project" value="Ensembl"/>
</dbReference>
<feature type="compositionally biased region" description="Basic residues" evidence="4">
    <location>
        <begin position="810"/>
        <end position="822"/>
    </location>
</feature>
<keyword evidence="7" id="KW-1185">Reference proteome</keyword>
<dbReference type="GO" id="GO:0030426">
    <property type="term" value="C:growth cone"/>
    <property type="evidence" value="ECO:0007669"/>
    <property type="project" value="Ensembl"/>
</dbReference>
<dbReference type="VEuPathDB" id="HostDB:ENSCPOG00000007581"/>
<dbReference type="GO" id="GO:0008270">
    <property type="term" value="F:zinc ion binding"/>
    <property type="evidence" value="ECO:0007669"/>
    <property type="project" value="UniProtKB-KW"/>
</dbReference>
<accession>H0VAF8</accession>
<feature type="region of interest" description="Disordered" evidence="4">
    <location>
        <begin position="353"/>
        <end position="372"/>
    </location>
</feature>
<evidence type="ECO:0000259" key="5">
    <source>
        <dbReference type="PROSITE" id="PS00028"/>
    </source>
</evidence>
<dbReference type="InterPro" id="IPR036236">
    <property type="entry name" value="Znf_C2H2_sf"/>
</dbReference>
<evidence type="ECO:0000256" key="1">
    <source>
        <dbReference type="ARBA" id="ARBA00022723"/>
    </source>
</evidence>
<evidence type="ECO:0000256" key="2">
    <source>
        <dbReference type="ARBA" id="ARBA00022771"/>
    </source>
</evidence>
<keyword evidence="3" id="KW-0862">Zinc</keyword>
<dbReference type="FunCoup" id="H0VAF8">
    <property type="interactions" value="340"/>
</dbReference>
<dbReference type="PANTHER" id="PTHR17614:SF13">
    <property type="entry name" value="ZINC FINGER PROTEIN 804A"/>
    <property type="match status" value="1"/>
</dbReference>
<dbReference type="PROSITE" id="PS00028">
    <property type="entry name" value="ZINC_FINGER_C2H2_1"/>
    <property type="match status" value="1"/>
</dbReference>
<sequence>MDAFVEKSIGEFCYTIWMASSHFYSIITFKPKGFLYFLSLQFIFQDYAEKENTIAKALEDLKANFYCELCDKQYYKHQEFDNHINSYDHAHKQRLKELKQREFARNVASKSRKDERKQEKALQRLHKLAELRKETVCAPGSGPMFKSTTVTVRENCNEISQSAVDSDNNQQDPKCPLIQSEENTKDVTVAADPESTNCTAKKNQLVYQTQGIHRHKIGFSFAFPKKALVKLESSASAFSEGNDDASVGKEFSRKSRFVPSACHLQRASPTDVLLSSEEKANSSHPAEATCTDKEAAQSQEMKEVSGEKDMLILPSFCQVQLPLCADVDNCKNALPLADGISLEDIIVSDEVPVSGNSSEQLENRSTIPDMSTDGISVQRTAEENLKNNDATKIEPENKNGLETLAPTLTEVENITLSKKPDLYKRQSEPFVPVLNKHGSTVLQWPSEMLAYTSTEPSISYSCNPLYFDFKSTKLNNNPDKDKLPLNDLCSQQKVEDLCKQPVSDCRDLSVAGFTESETGGPENEHTPSTPVLPANILSNLCDSGKSETMCQRLRNISCRLRKTGTCNFTKNHRKQDPVDENYNKSRWKDTHEHWFHKSRRKRRRRFCQHRHHGEKTKEETQCKMEMDNNVTEETQKALLETISEKQNAVAEPSLESHHLPDKRPMSATEYLNESEKVGETWKTDCSNNDPLSPKNCKKDRMLFSGQSNPTPIHSGKHNLTYSRAYCCWKARLSSYSQDHRFLVLPNDTKHMSQNQPLKRGYNSLTKESERFHRKRRQHSQSYSSDESLNRQHYLPEELLRPASASFAPCKPKKKRRRKRSRFHTAGENSDVHGNPSYSEERSSLNHLGGFTGEDKKEGMKPQEAANVERNSEQTVQVKDKLALEPNSLLPSQSGGEAEQLVMETSSNGCSEVSSDPIVAVHEVPPPTKEAVNITSLDCSKRSETTNMNEKQIPFKMPNIERNFRQLQPKSYLCHYELAETLPQGKLNEPSTEWLCYNSGILNTQPPLPFKEAHVSGHTFITTEQILAPLALPEQTLLIPLENHEKFKHLPCEVYQHIIQPNVLANKVKLSFPPPAPLPPPPGTPLPPLPLQQPFCSTSVTTIRHTVLQQHAAAAAAAATGTFKVLQPHQQFLSQVPALSRTSIPQISVGPVGPRLCPGTQPTFVAPPQMPILPASVLHPGHLAFPPIPHALFPSLLPPHPTVIPLQPLF</sequence>
<dbReference type="InParanoid" id="H0VAF8"/>
<reference evidence="6" key="2">
    <citation type="submission" date="2025-08" db="UniProtKB">
        <authorList>
            <consortium name="Ensembl"/>
        </authorList>
    </citation>
    <scope>IDENTIFICATION</scope>
    <source>
        <strain evidence="6">2N</strain>
    </source>
</reference>
<feature type="region of interest" description="Disordered" evidence="4">
    <location>
        <begin position="746"/>
        <end position="789"/>
    </location>
</feature>
<reference evidence="6" key="3">
    <citation type="submission" date="2025-09" db="UniProtKB">
        <authorList>
            <consortium name="Ensembl"/>
        </authorList>
    </citation>
    <scope>IDENTIFICATION</scope>
    <source>
        <strain evidence="6">2N</strain>
    </source>
</reference>
<dbReference type="Ensembl" id="ENSCPOT00000007654.3">
    <property type="protein sequence ID" value="ENSCPOP00000006838.3"/>
    <property type="gene ID" value="ENSCPOG00000007581.4"/>
</dbReference>
<feature type="region of interest" description="Disordered" evidence="4">
    <location>
        <begin position="161"/>
        <end position="181"/>
    </location>
</feature>
<dbReference type="Bgee" id="ENSCPOG00000007581">
    <property type="expression patterns" value="Expressed in testis and 4 other cell types or tissues"/>
</dbReference>
<evidence type="ECO:0000313" key="7">
    <source>
        <dbReference type="Proteomes" id="UP000005447"/>
    </source>
</evidence>
<dbReference type="eggNOG" id="ENOG502QQR4">
    <property type="taxonomic scope" value="Eukaryota"/>
</dbReference>
<keyword evidence="2" id="KW-0863">Zinc-finger</keyword>
<dbReference type="GO" id="GO:0010976">
    <property type="term" value="P:positive regulation of neuron projection development"/>
    <property type="evidence" value="ECO:0007669"/>
    <property type="project" value="Ensembl"/>
</dbReference>
<name>H0VAF8_CAVPO</name>
<dbReference type="InterPro" id="IPR052445">
    <property type="entry name" value="ZnF-G_patch_domain"/>
</dbReference>
<dbReference type="InterPro" id="IPR013087">
    <property type="entry name" value="Znf_C2H2_type"/>
</dbReference>
<dbReference type="GO" id="GO:1901588">
    <property type="term" value="C:dendritic microtubule"/>
    <property type="evidence" value="ECO:0007669"/>
    <property type="project" value="Ensembl"/>
</dbReference>
<dbReference type="AlphaFoldDB" id="H0VAF8"/>
<dbReference type="Proteomes" id="UP000005447">
    <property type="component" value="Unassembled WGS sequence"/>
</dbReference>
<evidence type="ECO:0000256" key="4">
    <source>
        <dbReference type="SAM" id="MobiDB-lite"/>
    </source>
</evidence>
<evidence type="ECO:0000256" key="3">
    <source>
        <dbReference type="ARBA" id="ARBA00022833"/>
    </source>
</evidence>
<feature type="domain" description="C2H2-type" evidence="5">
    <location>
        <begin position="67"/>
        <end position="89"/>
    </location>
</feature>
<dbReference type="SUPFAM" id="SSF57667">
    <property type="entry name" value="beta-beta-alpha zinc fingers"/>
    <property type="match status" value="1"/>
</dbReference>
<dbReference type="GO" id="GO:0005886">
    <property type="term" value="C:plasma membrane"/>
    <property type="evidence" value="ECO:0007669"/>
    <property type="project" value="Ensembl"/>
</dbReference>
<feature type="compositionally biased region" description="Polar residues" evidence="4">
    <location>
        <begin position="354"/>
        <end position="372"/>
    </location>
</feature>
<reference evidence="7" key="1">
    <citation type="journal article" date="2011" name="Nature">
        <title>A high-resolution map of human evolutionary constraint using 29 mammals.</title>
        <authorList>
            <person name="Lindblad-Toh K."/>
            <person name="Garber M."/>
            <person name="Zuk O."/>
            <person name="Lin M.F."/>
            <person name="Parker B.J."/>
            <person name="Washietl S."/>
            <person name="Kheradpour P."/>
            <person name="Ernst J."/>
            <person name="Jordan G."/>
            <person name="Mauceli E."/>
            <person name="Ward L.D."/>
            <person name="Lowe C.B."/>
            <person name="Holloway A.K."/>
            <person name="Clamp M."/>
            <person name="Gnerre S."/>
            <person name="Alfoldi J."/>
            <person name="Beal K."/>
            <person name="Chang J."/>
            <person name="Clawson H."/>
            <person name="Cuff J."/>
            <person name="Di Palma F."/>
            <person name="Fitzgerald S."/>
            <person name="Flicek P."/>
            <person name="Guttman M."/>
            <person name="Hubisz M.J."/>
            <person name="Jaffe D.B."/>
            <person name="Jungreis I."/>
            <person name="Kent W.J."/>
            <person name="Kostka D."/>
            <person name="Lara M."/>
            <person name="Martins A.L."/>
            <person name="Massingham T."/>
            <person name="Moltke I."/>
            <person name="Raney B.J."/>
            <person name="Rasmussen M.D."/>
            <person name="Robinson J."/>
            <person name="Stark A."/>
            <person name="Vilella A.J."/>
            <person name="Wen J."/>
            <person name="Xie X."/>
            <person name="Zody M.C."/>
            <person name="Baldwin J."/>
            <person name="Bloom T."/>
            <person name="Chin C.W."/>
            <person name="Heiman D."/>
            <person name="Nicol R."/>
            <person name="Nusbaum C."/>
            <person name="Young S."/>
            <person name="Wilkinson J."/>
            <person name="Worley K.C."/>
            <person name="Kovar C.L."/>
            <person name="Muzny D.M."/>
            <person name="Gibbs R.A."/>
            <person name="Cree A."/>
            <person name="Dihn H.H."/>
            <person name="Fowler G."/>
            <person name="Jhangiani S."/>
            <person name="Joshi V."/>
            <person name="Lee S."/>
            <person name="Lewis L.R."/>
            <person name="Nazareth L.V."/>
            <person name="Okwuonu G."/>
            <person name="Santibanez J."/>
            <person name="Warren W.C."/>
            <person name="Mardis E.R."/>
            <person name="Weinstock G.M."/>
            <person name="Wilson R.K."/>
            <person name="Delehaunty K."/>
            <person name="Dooling D."/>
            <person name="Fronik C."/>
            <person name="Fulton L."/>
            <person name="Fulton B."/>
            <person name="Graves T."/>
            <person name="Minx P."/>
            <person name="Sodergren E."/>
            <person name="Birney E."/>
            <person name="Margulies E.H."/>
            <person name="Herrero J."/>
            <person name="Green E.D."/>
            <person name="Haussler D."/>
            <person name="Siepel A."/>
            <person name="Goldman N."/>
            <person name="Pollard K.S."/>
            <person name="Pedersen J.S."/>
            <person name="Lander E.S."/>
            <person name="Kellis M."/>
        </authorList>
    </citation>
    <scope>NUCLEOTIDE SEQUENCE [LARGE SCALE GENOMIC DNA]</scope>
    <source>
        <strain evidence="7">2N</strain>
    </source>
</reference>